<protein>
    <submittedName>
        <fullName evidence="6">Histone acetyltransferase KAT6B isoform X1</fullName>
    </submittedName>
</protein>
<dbReference type="GO" id="GO:0003677">
    <property type="term" value="F:DNA binding"/>
    <property type="evidence" value="ECO:0007669"/>
    <property type="project" value="InterPro"/>
</dbReference>
<evidence type="ECO:0000259" key="5">
    <source>
        <dbReference type="PROSITE" id="PS52014"/>
    </source>
</evidence>
<dbReference type="InterPro" id="IPR048589">
    <property type="entry name" value="SAMD1-like_WH"/>
</dbReference>
<dbReference type="Proteomes" id="UP001152795">
    <property type="component" value="Unassembled WGS sequence"/>
</dbReference>
<dbReference type="PROSITE" id="PS52014">
    <property type="entry name" value="SAMD1_WH"/>
    <property type="match status" value="1"/>
</dbReference>
<dbReference type="EMBL" id="CACRXK020021198">
    <property type="protein sequence ID" value="CAB4035600.1"/>
    <property type="molecule type" value="Genomic_DNA"/>
</dbReference>
<gene>
    <name evidence="6" type="ORF">PACLA_8A086330</name>
</gene>
<evidence type="ECO:0000256" key="4">
    <source>
        <dbReference type="ARBA" id="ARBA00023242"/>
    </source>
</evidence>
<organism evidence="6 7">
    <name type="scientific">Paramuricea clavata</name>
    <name type="common">Red gorgonian</name>
    <name type="synonym">Violescent sea-whip</name>
    <dbReference type="NCBI Taxonomy" id="317549"/>
    <lineage>
        <taxon>Eukaryota</taxon>
        <taxon>Metazoa</taxon>
        <taxon>Cnidaria</taxon>
        <taxon>Anthozoa</taxon>
        <taxon>Octocorallia</taxon>
        <taxon>Malacalcyonacea</taxon>
        <taxon>Plexauridae</taxon>
        <taxon>Paramuricea</taxon>
    </lineage>
</organism>
<evidence type="ECO:0000313" key="7">
    <source>
        <dbReference type="Proteomes" id="UP001152795"/>
    </source>
</evidence>
<evidence type="ECO:0000256" key="2">
    <source>
        <dbReference type="ARBA" id="ARBA00022553"/>
    </source>
</evidence>
<accession>A0A7D9LMC5</accession>
<keyword evidence="3" id="KW-0156">Chromatin regulator</keyword>
<comment type="caution">
    <text evidence="6">The sequence shown here is derived from an EMBL/GenBank/DDBJ whole genome shotgun (WGS) entry which is preliminary data.</text>
</comment>
<reference evidence="6" key="1">
    <citation type="submission" date="2020-04" db="EMBL/GenBank/DDBJ databases">
        <authorList>
            <person name="Alioto T."/>
            <person name="Alioto T."/>
            <person name="Gomez Garrido J."/>
        </authorList>
    </citation>
    <scope>NUCLEOTIDE SEQUENCE</scope>
    <source>
        <strain evidence="6">A484AB</strain>
    </source>
</reference>
<dbReference type="AlphaFoldDB" id="A0A7D9LMC5"/>
<keyword evidence="7" id="KW-1185">Reference proteome</keyword>
<evidence type="ECO:0000256" key="1">
    <source>
        <dbReference type="ARBA" id="ARBA00004123"/>
    </source>
</evidence>
<dbReference type="GO" id="GO:0006325">
    <property type="term" value="P:chromatin organization"/>
    <property type="evidence" value="ECO:0007669"/>
    <property type="project" value="UniProtKB-KW"/>
</dbReference>
<evidence type="ECO:0000256" key="3">
    <source>
        <dbReference type="ARBA" id="ARBA00022853"/>
    </source>
</evidence>
<keyword evidence="2" id="KW-0597">Phosphoprotein</keyword>
<feature type="domain" description="SAMD1-like winged helix (WH)" evidence="5">
    <location>
        <begin position="30"/>
        <end position="106"/>
    </location>
</feature>
<evidence type="ECO:0000313" key="6">
    <source>
        <dbReference type="EMBL" id="CAB4035600.1"/>
    </source>
</evidence>
<proteinExistence type="predicted"/>
<dbReference type="GO" id="GO:0005634">
    <property type="term" value="C:nucleus"/>
    <property type="evidence" value="ECO:0007669"/>
    <property type="project" value="UniProtKB-SubCell"/>
</dbReference>
<dbReference type="OrthoDB" id="787137at2759"/>
<dbReference type="Pfam" id="PF21524">
    <property type="entry name" value="SAMD1_WH"/>
    <property type="match status" value="1"/>
</dbReference>
<name>A0A7D9LMC5_PARCT</name>
<sequence length="106" mass="12170">RLCLLYDILKLIGRPGYCIEYMPRPKKAEEPSEPDPKYADWILAAIAKVRHQNQRPNKERITHILKITYGVDTATVAEQLDICVIKLVVSFVGILKGTRHIKILLF</sequence>
<feature type="non-terminal residue" evidence="6">
    <location>
        <position position="1"/>
    </location>
</feature>
<keyword evidence="4" id="KW-0539">Nucleus</keyword>
<comment type="subcellular location">
    <subcellularLocation>
        <location evidence="1">Nucleus</location>
    </subcellularLocation>
</comment>